<reference evidence="1 2" key="1">
    <citation type="submission" date="2015-03" db="EMBL/GenBank/DDBJ databases">
        <title>Draft Genome Sequences of Agrobacterium nepotum Strain 39/7T (= CFBP 7436T = LMG 26435T) and Agrobacterium sp. Strain KFB 330 (= CFBP 8308 = LMG 28674).</title>
        <authorList>
            <person name="Kuzmanovic N."/>
            <person name="Pulawska J."/>
            <person name="Obradovic A."/>
        </authorList>
    </citation>
    <scope>NUCLEOTIDE SEQUENCE [LARGE SCALE GENOMIC DNA]</scope>
    <source>
        <strain evidence="1 2">39/7</strain>
    </source>
</reference>
<proteinExistence type="predicted"/>
<comment type="caution">
    <text evidence="1">The sequence shown here is derived from an EMBL/GenBank/DDBJ whole genome shotgun (WGS) entry which is preliminary data.</text>
</comment>
<evidence type="ECO:0008006" key="3">
    <source>
        <dbReference type="Google" id="ProtNLM"/>
    </source>
</evidence>
<accession>A0ABR5CKV7</accession>
<evidence type="ECO:0000313" key="2">
    <source>
        <dbReference type="Proteomes" id="UP000052068"/>
    </source>
</evidence>
<protein>
    <recommendedName>
        <fullName evidence="3">Tetrapyrrole biosynthesis glutamyl-tRNA reductase dimerisation domain-containing protein</fullName>
    </recommendedName>
</protein>
<gene>
    <name evidence="1" type="ORF">RS75_22925</name>
</gene>
<sequence>MAKIEHLSSLHIAGERNLERIVAAAKAEPGLWLMVKEREMELRTIRAELERLGSDESEIDHLFPKRLKPTLSHLADELVARMFGRCPPDMLAPVQDALLDAAKRELDASPR</sequence>
<name>A0ABR5CKV7_9HYPH</name>
<organism evidence="1 2">
    <name type="scientific">Rhizobium nepotum 39/7</name>
    <dbReference type="NCBI Taxonomy" id="1368418"/>
    <lineage>
        <taxon>Bacteria</taxon>
        <taxon>Pseudomonadati</taxon>
        <taxon>Pseudomonadota</taxon>
        <taxon>Alphaproteobacteria</taxon>
        <taxon>Hyphomicrobiales</taxon>
        <taxon>Rhizobiaceae</taxon>
        <taxon>Rhizobium/Agrobacterium group</taxon>
        <taxon>Rhizobium</taxon>
    </lineage>
</organism>
<dbReference type="RefSeq" id="WP_045024769.1">
    <property type="nucleotide sequence ID" value="NZ_JWJH01000033.1"/>
</dbReference>
<evidence type="ECO:0000313" key="1">
    <source>
        <dbReference type="EMBL" id="KJF65462.1"/>
    </source>
</evidence>
<dbReference type="Proteomes" id="UP000052068">
    <property type="component" value="Unassembled WGS sequence"/>
</dbReference>
<keyword evidence="2" id="KW-1185">Reference proteome</keyword>
<dbReference type="EMBL" id="JWJH01000033">
    <property type="protein sequence ID" value="KJF65462.1"/>
    <property type="molecule type" value="Genomic_DNA"/>
</dbReference>